<dbReference type="RefSeq" id="WP_024381070.1">
    <property type="nucleotide sequence ID" value="NZ_ALLE01000008.1"/>
</dbReference>
<evidence type="ECO:0000313" key="4">
    <source>
        <dbReference type="Proteomes" id="UP000028185"/>
    </source>
</evidence>
<dbReference type="GO" id="GO:0008289">
    <property type="term" value="F:lipid binding"/>
    <property type="evidence" value="ECO:0007669"/>
    <property type="project" value="UniProtKB-KW"/>
</dbReference>
<accession>A0A075SKD2</accession>
<dbReference type="PANTHER" id="PTHR33434:SF3">
    <property type="entry name" value="DEGV DOMAIN-CONTAINING PROTEIN YITS"/>
    <property type="match status" value="1"/>
</dbReference>
<dbReference type="EMBL" id="CP008921">
    <property type="protein sequence ID" value="AIG44293.1"/>
    <property type="molecule type" value="Genomic_DNA"/>
</dbReference>
<dbReference type="Gene3D" id="3.30.1180.10">
    <property type="match status" value="1"/>
</dbReference>
<evidence type="ECO:0000256" key="2">
    <source>
        <dbReference type="ARBA" id="ARBA00023121"/>
    </source>
</evidence>
<dbReference type="PROSITE" id="PS51482">
    <property type="entry name" value="DEGV"/>
    <property type="match status" value="1"/>
</dbReference>
<evidence type="ECO:0008006" key="5">
    <source>
        <dbReference type="Google" id="ProtNLM"/>
    </source>
</evidence>
<dbReference type="PATRIC" id="fig|1214179.4.peg.1939"/>
<dbReference type="InterPro" id="IPR050270">
    <property type="entry name" value="DegV_domain_contain"/>
</dbReference>
<gene>
    <name evidence="3" type="ORF">ID09_09760</name>
</gene>
<dbReference type="Pfam" id="PF02645">
    <property type="entry name" value="DegV"/>
    <property type="match status" value="1"/>
</dbReference>
<evidence type="ECO:0000313" key="3">
    <source>
        <dbReference type="EMBL" id="AIG44293.1"/>
    </source>
</evidence>
<dbReference type="InterPro" id="IPR003797">
    <property type="entry name" value="DegV"/>
</dbReference>
<comment type="function">
    <text evidence="1">May bind long-chain fatty acids, such as palmitate, and may play a role in lipid transport or fatty acid metabolism.</text>
</comment>
<protein>
    <recommendedName>
        <fullName evidence="5">DegV family protein</fullName>
    </recommendedName>
</protein>
<dbReference type="PANTHER" id="PTHR33434">
    <property type="entry name" value="DEGV DOMAIN-CONTAINING PROTEIN DR_1986-RELATED"/>
    <property type="match status" value="1"/>
</dbReference>
<evidence type="ECO:0000256" key="1">
    <source>
        <dbReference type="ARBA" id="ARBA00003238"/>
    </source>
</evidence>
<sequence>MTFTIVTDSTSDLPISWVQENDVTVLGLTINLDGATYETVGENRLTSADLLEKMASGSQPTTSQVNVGQFEEVFEAAAKEGHEVLYLAFSAALSGTYQSAVIARDMVMDQYPDAVITIVDTKAATIGEGYLVMKAVEARAAGKTLAEIKAIVEDLVPRLRTYLLVDDLNHLVRGGRLSKAAALIGGLVNIKPLLALNAEGKLEAIAKIRGRKKGIKEMLNLTLDGLDHSTVMVAYTGDIEAAEGVKSSLLEDDRISDVLLTELGPVIATHTGTGVLAILSIGTEKRA</sequence>
<dbReference type="Gene3D" id="3.40.50.10440">
    <property type="entry name" value="Dihydroxyacetone kinase, domain 1"/>
    <property type="match status" value="1"/>
</dbReference>
<proteinExistence type="predicted"/>
<dbReference type="Gene3D" id="2.20.28.50">
    <property type="entry name" value="degv family protein"/>
    <property type="match status" value="1"/>
</dbReference>
<keyword evidence="2" id="KW-0446">Lipid-binding</keyword>
<organism evidence="3 4">
    <name type="scientific">Streptococcus suis 6407</name>
    <dbReference type="NCBI Taxonomy" id="1214179"/>
    <lineage>
        <taxon>Bacteria</taxon>
        <taxon>Bacillati</taxon>
        <taxon>Bacillota</taxon>
        <taxon>Bacilli</taxon>
        <taxon>Lactobacillales</taxon>
        <taxon>Streptococcaceae</taxon>
        <taxon>Streptococcus</taxon>
    </lineage>
</organism>
<dbReference type="SUPFAM" id="SSF82549">
    <property type="entry name" value="DAK1/DegV-like"/>
    <property type="match status" value="1"/>
</dbReference>
<dbReference type="NCBIfam" id="TIGR00762">
    <property type="entry name" value="DegV"/>
    <property type="match status" value="1"/>
</dbReference>
<reference evidence="3 4" key="1">
    <citation type="journal article" date="2014" name="Genome Announc.">
        <title>Whole-Genome Sequence of Streptococcus suis Serotype 4 Reference Strain 6407.</title>
        <authorList>
            <person name="Wang K."/>
            <person name="Chen J."/>
            <person name="Yao H."/>
            <person name="Lu C."/>
        </authorList>
    </citation>
    <scope>NUCLEOTIDE SEQUENCE [LARGE SCALE GENOMIC DNA]</scope>
    <source>
        <strain evidence="3">6407</strain>
    </source>
</reference>
<dbReference type="AlphaFoldDB" id="A0A075SKD2"/>
<dbReference type="InterPro" id="IPR043168">
    <property type="entry name" value="DegV_C"/>
</dbReference>
<name>A0A075SKD2_STRSU</name>
<dbReference type="HOGENOM" id="CLU_048251_4_1_9"/>
<dbReference type="Proteomes" id="UP000028185">
    <property type="component" value="Chromosome"/>
</dbReference>